<evidence type="ECO:0000256" key="1">
    <source>
        <dbReference type="SAM" id="SignalP"/>
    </source>
</evidence>
<keyword evidence="1" id="KW-0732">Signal</keyword>
<keyword evidence="4" id="KW-1185">Reference proteome</keyword>
<feature type="domain" description="Glycosyl transferase family 51" evidence="2">
    <location>
        <begin position="64"/>
        <end position="169"/>
    </location>
</feature>
<evidence type="ECO:0000313" key="4">
    <source>
        <dbReference type="Proteomes" id="UP001200557"/>
    </source>
</evidence>
<dbReference type="RefSeq" id="WP_235226583.1">
    <property type="nucleotide sequence ID" value="NZ_JAKGAQ010000003.1"/>
</dbReference>
<proteinExistence type="predicted"/>
<protein>
    <submittedName>
        <fullName evidence="3">Transglycosylase domain-containing protein</fullName>
    </submittedName>
</protein>
<organism evidence="3 4">
    <name type="scientific">Octadecabacter dasysiphoniae</name>
    <dbReference type="NCBI Taxonomy" id="2909341"/>
    <lineage>
        <taxon>Bacteria</taxon>
        <taxon>Pseudomonadati</taxon>
        <taxon>Pseudomonadota</taxon>
        <taxon>Alphaproteobacteria</taxon>
        <taxon>Rhodobacterales</taxon>
        <taxon>Roseobacteraceae</taxon>
        <taxon>Octadecabacter</taxon>
    </lineage>
</organism>
<name>A0ABS9CYN2_9RHOB</name>
<sequence length="204" mass="21653">MIRLLAVLGFLAGPAFAQGAVLPDSAAILAMPNVDLSDPPPQTVRDAILASQDINFLSNPPSSSTMAQQIVRTYLNRAGDPVPAQVNDLRFVAPFALDLSHTDIITIYSQSVDLGAGCYGFGSALFHRMGIDLNDATLKHAATMAALINTPEGFWQNPEDVIPRYDRVAMTGENAGLWDKDTASLLIADGPAMILANSTCPPDS</sequence>
<dbReference type="Gene3D" id="1.10.3810.10">
    <property type="entry name" value="Biosynthetic peptidoglycan transglycosylase-like"/>
    <property type="match status" value="1"/>
</dbReference>
<dbReference type="InterPro" id="IPR023346">
    <property type="entry name" value="Lysozyme-like_dom_sf"/>
</dbReference>
<gene>
    <name evidence="3" type="ORF">L0664_14400</name>
</gene>
<reference evidence="3 4" key="1">
    <citation type="submission" date="2022-01" db="EMBL/GenBank/DDBJ databases">
        <title>Octadecabacter sp. nov., isolated from a marine alga.</title>
        <authorList>
            <person name="Jin M.S."/>
            <person name="Kim H.M."/>
            <person name="Han D.M."/>
            <person name="Jung J.J."/>
            <person name="Jeon C.O."/>
        </authorList>
    </citation>
    <scope>NUCLEOTIDE SEQUENCE [LARGE SCALE GENOMIC DNA]</scope>
    <source>
        <strain evidence="3 4">G9-8</strain>
    </source>
</reference>
<dbReference type="InterPro" id="IPR036950">
    <property type="entry name" value="PBP_transglycosylase"/>
</dbReference>
<feature type="chain" id="PRO_5046780089" evidence="1">
    <location>
        <begin position="18"/>
        <end position="204"/>
    </location>
</feature>
<dbReference type="EMBL" id="JAKGAQ010000003">
    <property type="protein sequence ID" value="MCF2872263.1"/>
    <property type="molecule type" value="Genomic_DNA"/>
</dbReference>
<accession>A0ABS9CYN2</accession>
<dbReference type="InterPro" id="IPR001264">
    <property type="entry name" value="Glyco_trans_51"/>
</dbReference>
<dbReference type="Pfam" id="PF00912">
    <property type="entry name" value="Transgly"/>
    <property type="match status" value="1"/>
</dbReference>
<dbReference type="SUPFAM" id="SSF53955">
    <property type="entry name" value="Lysozyme-like"/>
    <property type="match status" value="1"/>
</dbReference>
<comment type="caution">
    <text evidence="3">The sequence shown here is derived from an EMBL/GenBank/DDBJ whole genome shotgun (WGS) entry which is preliminary data.</text>
</comment>
<evidence type="ECO:0000313" key="3">
    <source>
        <dbReference type="EMBL" id="MCF2872263.1"/>
    </source>
</evidence>
<feature type="signal peptide" evidence="1">
    <location>
        <begin position="1"/>
        <end position="17"/>
    </location>
</feature>
<dbReference type="Proteomes" id="UP001200557">
    <property type="component" value="Unassembled WGS sequence"/>
</dbReference>
<evidence type="ECO:0000259" key="2">
    <source>
        <dbReference type="Pfam" id="PF00912"/>
    </source>
</evidence>